<sequence length="85" mass="9383">MQQFRYKIQDPVGIHARPAGLLAKQAVQYQSDVTISVDGKCGDVKRIFSLMGVAAKHGDTVTIEVKGTDEEKAAKELETFFKDNL</sequence>
<gene>
    <name evidence="5" type="ORF">H8Z77_07225</name>
</gene>
<accession>A0ABR7IRQ0</accession>
<comment type="subcellular location">
    <subcellularLocation>
        <location evidence="1">Cytoplasm</location>
    </subcellularLocation>
</comment>
<dbReference type="InterPro" id="IPR000032">
    <property type="entry name" value="HPr-like"/>
</dbReference>
<dbReference type="InterPro" id="IPR050399">
    <property type="entry name" value="HPr"/>
</dbReference>
<keyword evidence="2" id="KW-0963">Cytoplasm</keyword>
<evidence type="ECO:0000256" key="3">
    <source>
        <dbReference type="ARBA" id="ARBA00022683"/>
    </source>
</evidence>
<evidence type="ECO:0000259" key="4">
    <source>
        <dbReference type="PROSITE" id="PS51350"/>
    </source>
</evidence>
<dbReference type="InterPro" id="IPR035895">
    <property type="entry name" value="HPr-like_sf"/>
</dbReference>
<dbReference type="Pfam" id="PF00381">
    <property type="entry name" value="PTS-HPr"/>
    <property type="match status" value="1"/>
</dbReference>
<feature type="domain" description="HPr" evidence="4">
    <location>
        <begin position="1"/>
        <end position="85"/>
    </location>
</feature>
<dbReference type="CDD" id="cd00367">
    <property type="entry name" value="PTS-HPr_like"/>
    <property type="match status" value="1"/>
</dbReference>
<dbReference type="PANTHER" id="PTHR33705:SF2">
    <property type="entry name" value="PHOSPHOCARRIER PROTEIN NPR"/>
    <property type="match status" value="1"/>
</dbReference>
<evidence type="ECO:0000256" key="1">
    <source>
        <dbReference type="ARBA" id="ARBA00004496"/>
    </source>
</evidence>
<dbReference type="NCBIfam" id="TIGR01003">
    <property type="entry name" value="PTS_HPr_family"/>
    <property type="match status" value="1"/>
</dbReference>
<dbReference type="Gene3D" id="3.30.1340.10">
    <property type="entry name" value="HPr-like"/>
    <property type="match status" value="1"/>
</dbReference>
<keyword evidence="3" id="KW-0598">Phosphotransferase system</keyword>
<name>A0ABR7IRQ0_9CLOT</name>
<dbReference type="PANTHER" id="PTHR33705">
    <property type="entry name" value="PHOSPHOCARRIER PROTEIN HPR"/>
    <property type="match status" value="1"/>
</dbReference>
<protein>
    <submittedName>
        <fullName evidence="5">HPr family phosphocarrier protein</fullName>
    </submittedName>
</protein>
<dbReference type="Proteomes" id="UP000649151">
    <property type="component" value="Unassembled WGS sequence"/>
</dbReference>
<keyword evidence="6" id="KW-1185">Reference proteome</keyword>
<evidence type="ECO:0000313" key="5">
    <source>
        <dbReference type="EMBL" id="MBC5787807.1"/>
    </source>
</evidence>
<organism evidence="5 6">
    <name type="scientific">Clostridium facile</name>
    <dbReference type="NCBI Taxonomy" id="2763035"/>
    <lineage>
        <taxon>Bacteria</taxon>
        <taxon>Bacillati</taxon>
        <taxon>Bacillota</taxon>
        <taxon>Clostridia</taxon>
        <taxon>Eubacteriales</taxon>
        <taxon>Clostridiaceae</taxon>
        <taxon>Clostridium</taxon>
    </lineage>
</organism>
<dbReference type="PROSITE" id="PS51350">
    <property type="entry name" value="PTS_HPR_DOM"/>
    <property type="match status" value="1"/>
</dbReference>
<dbReference type="RefSeq" id="WP_069987279.1">
    <property type="nucleotide sequence ID" value="NZ_JACOQK010000001.1"/>
</dbReference>
<dbReference type="PRINTS" id="PR00107">
    <property type="entry name" value="PHOSPHOCPHPR"/>
</dbReference>
<dbReference type="EMBL" id="JACOQK010000001">
    <property type="protein sequence ID" value="MBC5787807.1"/>
    <property type="molecule type" value="Genomic_DNA"/>
</dbReference>
<comment type="caution">
    <text evidence="5">The sequence shown here is derived from an EMBL/GenBank/DDBJ whole genome shotgun (WGS) entry which is preliminary data.</text>
</comment>
<evidence type="ECO:0000313" key="6">
    <source>
        <dbReference type="Proteomes" id="UP000649151"/>
    </source>
</evidence>
<dbReference type="SUPFAM" id="SSF55594">
    <property type="entry name" value="HPr-like"/>
    <property type="match status" value="1"/>
</dbReference>
<proteinExistence type="predicted"/>
<reference evidence="5 6" key="1">
    <citation type="submission" date="2020-08" db="EMBL/GenBank/DDBJ databases">
        <title>Genome public.</title>
        <authorList>
            <person name="Liu C."/>
            <person name="Sun Q."/>
        </authorList>
    </citation>
    <scope>NUCLEOTIDE SEQUENCE [LARGE SCALE GENOMIC DNA]</scope>
    <source>
        <strain evidence="5 6">NSJ-27</strain>
    </source>
</reference>
<evidence type="ECO:0000256" key="2">
    <source>
        <dbReference type="ARBA" id="ARBA00022490"/>
    </source>
</evidence>